<dbReference type="GO" id="GO:0071111">
    <property type="term" value="F:cyclic-guanylate-specific phosphodiesterase activity"/>
    <property type="evidence" value="ECO:0007669"/>
    <property type="project" value="InterPro"/>
</dbReference>
<dbReference type="SMART" id="SM00052">
    <property type="entry name" value="EAL"/>
    <property type="match status" value="1"/>
</dbReference>
<evidence type="ECO:0000259" key="1">
    <source>
        <dbReference type="PROSITE" id="PS50883"/>
    </source>
</evidence>
<name>A0A4R5VZP7_9BACI</name>
<dbReference type="EMBL" id="SMYO01000001">
    <property type="protein sequence ID" value="TDK65007.1"/>
    <property type="molecule type" value="Genomic_DNA"/>
</dbReference>
<accession>A0A4R5VZP7</accession>
<reference evidence="2 3" key="1">
    <citation type="submission" date="2019-03" db="EMBL/GenBank/DDBJ databases">
        <title>Bacillus niacini sp. nov. a Nicotinate-Metabolizing Mesophile Isolated from Soil.</title>
        <authorList>
            <person name="Zhang G."/>
        </authorList>
    </citation>
    <scope>NUCLEOTIDE SEQUENCE [LARGE SCALE GENOMIC DNA]</scope>
    <source>
        <strain evidence="2 3">WN066</strain>
    </source>
</reference>
<dbReference type="PANTHER" id="PTHR33121">
    <property type="entry name" value="CYCLIC DI-GMP PHOSPHODIESTERASE PDEF"/>
    <property type="match status" value="1"/>
</dbReference>
<dbReference type="InterPro" id="IPR050706">
    <property type="entry name" value="Cyclic-di-GMP_PDE-like"/>
</dbReference>
<dbReference type="Gene3D" id="3.20.20.450">
    <property type="entry name" value="EAL domain"/>
    <property type="match status" value="1"/>
</dbReference>
<organism evidence="2 3">
    <name type="scientific">Bacillus salipaludis</name>
    <dbReference type="NCBI Taxonomy" id="2547811"/>
    <lineage>
        <taxon>Bacteria</taxon>
        <taxon>Bacillati</taxon>
        <taxon>Bacillota</taxon>
        <taxon>Bacilli</taxon>
        <taxon>Bacillales</taxon>
        <taxon>Bacillaceae</taxon>
        <taxon>Bacillus</taxon>
    </lineage>
</organism>
<dbReference type="CDD" id="cd01948">
    <property type="entry name" value="EAL"/>
    <property type="match status" value="1"/>
</dbReference>
<dbReference type="AlphaFoldDB" id="A0A4R5VZP7"/>
<dbReference type="RefSeq" id="WP_133332594.1">
    <property type="nucleotide sequence ID" value="NZ_SMYO01000001.1"/>
</dbReference>
<dbReference type="PANTHER" id="PTHR33121:SF71">
    <property type="entry name" value="OXYGEN SENSOR PROTEIN DOSP"/>
    <property type="match status" value="1"/>
</dbReference>
<evidence type="ECO:0000313" key="3">
    <source>
        <dbReference type="Proteomes" id="UP000295132"/>
    </source>
</evidence>
<dbReference type="PROSITE" id="PS50883">
    <property type="entry name" value="EAL"/>
    <property type="match status" value="1"/>
</dbReference>
<feature type="domain" description="EAL" evidence="1">
    <location>
        <begin position="1"/>
        <end position="111"/>
    </location>
</feature>
<dbReference type="Pfam" id="PF00563">
    <property type="entry name" value="EAL"/>
    <property type="match status" value="1"/>
</dbReference>
<sequence length="112" mass="12853">MEQSINLLSSKFSADKVSESSLNYLKQFPMDVLKIDQSFIKEIPKNEKDMAITTTVIHLGKSLELEVIAEGVENQNQVEFLAEAKCHKIQGYYYSKPLPALEIEERYLVKKK</sequence>
<comment type="caution">
    <text evidence="2">The sequence shown here is derived from an EMBL/GenBank/DDBJ whole genome shotgun (WGS) entry which is preliminary data.</text>
</comment>
<dbReference type="Proteomes" id="UP000295132">
    <property type="component" value="Unassembled WGS sequence"/>
</dbReference>
<dbReference type="InterPro" id="IPR035919">
    <property type="entry name" value="EAL_sf"/>
</dbReference>
<dbReference type="SUPFAM" id="SSF141868">
    <property type="entry name" value="EAL domain-like"/>
    <property type="match status" value="1"/>
</dbReference>
<protein>
    <submittedName>
        <fullName evidence="2">EAL domain-containing protein</fullName>
    </submittedName>
</protein>
<gene>
    <name evidence="2" type="ORF">E2K98_01815</name>
</gene>
<dbReference type="InterPro" id="IPR001633">
    <property type="entry name" value="EAL_dom"/>
</dbReference>
<proteinExistence type="predicted"/>
<evidence type="ECO:0000313" key="2">
    <source>
        <dbReference type="EMBL" id="TDK65007.1"/>
    </source>
</evidence>